<evidence type="ECO:0000256" key="5">
    <source>
        <dbReference type="PIRSR" id="PIRSR000114-1"/>
    </source>
</evidence>
<dbReference type="SUPFAM" id="SSF51735">
    <property type="entry name" value="NAD(P)-binding Rossmann-fold domains"/>
    <property type="match status" value="1"/>
</dbReference>
<dbReference type="PRINTS" id="PR00077">
    <property type="entry name" value="GPDHDRGNASE"/>
</dbReference>
<sequence length="371" mass="41131">MKQISVFGCGAMGTNIANLLAENVTRLDDYKNNILWFVRDEECFGERLIDVINGNRENPKYAPNVHLNDNIEAKGDAAAVASVSDVIFFVYATRHVNEILREISGHLKPNVLFISLSKGLLVTEPTETVPDQVIRLVSEEILRVTKSPCVVVSGGVNAKGLANGDFAEATIGCPNPERAEEAKLLLQNQNLMLTCTRDVITVEICGALKNILVLAAGIVDGLRLGTNTKSAVIRLGLYEIGQFCQYMYAKYDTSYTTLLQSCGISELFLCLLHRSDVMPQVGDDFDFFNLIIGRMLAEPRYAKLSLEEIERSLHPECVASGPDCARKVYARLESMHLTEQYPLFTAVHLICSRQLAAEDLLRMLQNHPAHQ</sequence>
<evidence type="ECO:0000256" key="4">
    <source>
        <dbReference type="ARBA" id="ARBA00048683"/>
    </source>
</evidence>
<evidence type="ECO:0000313" key="11">
    <source>
        <dbReference type="EMBL" id="JAP58180.1"/>
    </source>
</evidence>
<dbReference type="GO" id="GO:0005829">
    <property type="term" value="C:cytosol"/>
    <property type="evidence" value="ECO:0007669"/>
    <property type="project" value="TreeGrafter"/>
</dbReference>
<keyword evidence="2 7" id="KW-0560">Oxidoreductase</keyword>
<dbReference type="PANTHER" id="PTHR11728">
    <property type="entry name" value="GLYCEROL-3-PHOSPHATE DEHYDROGENASE"/>
    <property type="match status" value="1"/>
</dbReference>
<evidence type="ECO:0000256" key="1">
    <source>
        <dbReference type="ARBA" id="ARBA00011009"/>
    </source>
</evidence>
<keyword evidence="3 6" id="KW-0520">NAD</keyword>
<evidence type="ECO:0000256" key="2">
    <source>
        <dbReference type="ARBA" id="ARBA00023002"/>
    </source>
</evidence>
<dbReference type="Pfam" id="PF01210">
    <property type="entry name" value="NAD_Gly3P_dh_N"/>
    <property type="match status" value="1"/>
</dbReference>
<accession>A0A0X3Q3Y0</accession>
<proteinExistence type="inferred from homology"/>
<dbReference type="Gene3D" id="3.40.50.720">
    <property type="entry name" value="NAD(P)-binding Rossmann-like Domain"/>
    <property type="match status" value="1"/>
</dbReference>
<organism evidence="11">
    <name type="scientific">Schistocephalus solidus</name>
    <name type="common">Tapeworm</name>
    <dbReference type="NCBI Taxonomy" id="70667"/>
    <lineage>
        <taxon>Eukaryota</taxon>
        <taxon>Metazoa</taxon>
        <taxon>Spiralia</taxon>
        <taxon>Lophotrochozoa</taxon>
        <taxon>Platyhelminthes</taxon>
        <taxon>Cestoda</taxon>
        <taxon>Eucestoda</taxon>
        <taxon>Diphyllobothriidea</taxon>
        <taxon>Diphyllobothriidae</taxon>
        <taxon>Schistocephalus</taxon>
    </lineage>
</organism>
<dbReference type="PIRSF" id="PIRSF000114">
    <property type="entry name" value="Glycerol-3-P_dh"/>
    <property type="match status" value="1"/>
</dbReference>
<feature type="active site" description="Proton acceptor" evidence="5">
    <location>
        <position position="209"/>
    </location>
</feature>
<dbReference type="EC" id="1.1.1.8" evidence="8"/>
<gene>
    <name evidence="11" type="ORF">TR159922</name>
</gene>
<feature type="binding site" evidence="6">
    <location>
        <position position="158"/>
    </location>
    <ligand>
        <name>NAD(+)</name>
        <dbReference type="ChEBI" id="CHEBI:57540"/>
    </ligand>
</feature>
<dbReference type="InterPro" id="IPR011128">
    <property type="entry name" value="G3P_DH_NAD-dep_N"/>
</dbReference>
<comment type="catalytic activity">
    <reaction evidence="4 8">
        <text>sn-glycerol 3-phosphate + NAD(+) = dihydroxyacetone phosphate + NADH + H(+)</text>
        <dbReference type="Rhea" id="RHEA:11092"/>
        <dbReference type="ChEBI" id="CHEBI:15378"/>
        <dbReference type="ChEBI" id="CHEBI:57540"/>
        <dbReference type="ChEBI" id="CHEBI:57597"/>
        <dbReference type="ChEBI" id="CHEBI:57642"/>
        <dbReference type="ChEBI" id="CHEBI:57945"/>
        <dbReference type="EC" id="1.1.1.8"/>
    </reaction>
</comment>
<dbReference type="GO" id="GO:0046168">
    <property type="term" value="P:glycerol-3-phosphate catabolic process"/>
    <property type="evidence" value="ECO:0007669"/>
    <property type="project" value="UniProtKB-UniRule"/>
</dbReference>
<protein>
    <recommendedName>
        <fullName evidence="8">Glycerol-3-phosphate dehydrogenase [NAD(+)]</fullName>
        <ecNumber evidence="8">1.1.1.8</ecNumber>
    </recommendedName>
</protein>
<dbReference type="SUPFAM" id="SSF48179">
    <property type="entry name" value="6-phosphogluconate dehydrogenase C-terminal domain-like"/>
    <property type="match status" value="1"/>
</dbReference>
<dbReference type="InterPro" id="IPR006109">
    <property type="entry name" value="G3P_DH_NAD-dep_C"/>
</dbReference>
<dbReference type="Pfam" id="PF07479">
    <property type="entry name" value="NAD_Gly3P_dh_C"/>
    <property type="match status" value="1"/>
</dbReference>
<dbReference type="Gene3D" id="1.10.1040.10">
    <property type="entry name" value="N-(1-d-carboxylethyl)-l-norvaline Dehydrogenase, domain 2"/>
    <property type="match status" value="1"/>
</dbReference>
<evidence type="ECO:0000256" key="3">
    <source>
        <dbReference type="ARBA" id="ARBA00023027"/>
    </source>
</evidence>
<dbReference type="GO" id="GO:0141152">
    <property type="term" value="F:glycerol-3-phosphate dehydrogenase (NAD+) activity"/>
    <property type="evidence" value="ECO:0007669"/>
    <property type="project" value="UniProtKB-UniRule"/>
</dbReference>
<dbReference type="EMBL" id="GEEE01005045">
    <property type="protein sequence ID" value="JAP58180.1"/>
    <property type="molecule type" value="Transcribed_RNA"/>
</dbReference>
<dbReference type="InterPro" id="IPR006168">
    <property type="entry name" value="G3P_DH_NAD-dep"/>
</dbReference>
<dbReference type="InterPro" id="IPR036291">
    <property type="entry name" value="NAD(P)-bd_dom_sf"/>
</dbReference>
<comment type="similarity">
    <text evidence="1 7">Belongs to the NAD-dependent glycerol-3-phosphate dehydrogenase family.</text>
</comment>
<name>A0A0X3Q3Y0_SCHSO</name>
<dbReference type="AlphaFoldDB" id="A0A0X3Q3Y0"/>
<dbReference type="GO" id="GO:0051287">
    <property type="term" value="F:NAD binding"/>
    <property type="evidence" value="ECO:0007669"/>
    <property type="project" value="UniProtKB-UniRule"/>
</dbReference>
<evidence type="ECO:0000259" key="10">
    <source>
        <dbReference type="Pfam" id="PF07479"/>
    </source>
</evidence>
<evidence type="ECO:0000256" key="7">
    <source>
        <dbReference type="RuleBase" id="RU000437"/>
    </source>
</evidence>
<feature type="domain" description="Glycerol-3-phosphate dehydrogenase NAD-dependent C-terminal" evidence="10">
    <location>
        <begin position="198"/>
        <end position="361"/>
    </location>
</feature>
<evidence type="ECO:0000256" key="8">
    <source>
        <dbReference type="RuleBase" id="RU361243"/>
    </source>
</evidence>
<dbReference type="PANTHER" id="PTHR11728:SF8">
    <property type="entry name" value="GLYCEROL-3-PHOSPHATE DEHYDROGENASE [NAD(+)]-RELATED"/>
    <property type="match status" value="1"/>
</dbReference>
<dbReference type="InterPro" id="IPR008927">
    <property type="entry name" value="6-PGluconate_DH-like_C_sf"/>
</dbReference>
<evidence type="ECO:0000256" key="6">
    <source>
        <dbReference type="PIRSR" id="PIRSR000114-3"/>
    </source>
</evidence>
<reference evidence="11" key="1">
    <citation type="submission" date="2016-01" db="EMBL/GenBank/DDBJ databases">
        <title>Reference transcriptome for the parasite Schistocephalus solidus: insights into the molecular evolution of parasitism.</title>
        <authorList>
            <person name="Hebert F.O."/>
            <person name="Grambauer S."/>
            <person name="Barber I."/>
            <person name="Landry C.R."/>
            <person name="Aubin-Horth N."/>
        </authorList>
    </citation>
    <scope>NUCLEOTIDE SEQUENCE</scope>
</reference>
<dbReference type="InterPro" id="IPR013328">
    <property type="entry name" value="6PGD_dom2"/>
</dbReference>
<evidence type="ECO:0000259" key="9">
    <source>
        <dbReference type="Pfam" id="PF01210"/>
    </source>
</evidence>
<feature type="binding site" evidence="6">
    <location>
        <begin position="8"/>
        <end position="13"/>
    </location>
    <ligand>
        <name>NAD(+)</name>
        <dbReference type="ChEBI" id="CHEBI:57540"/>
    </ligand>
</feature>
<feature type="domain" description="Glycerol-3-phosphate dehydrogenase NAD-dependent N-terminal" evidence="9">
    <location>
        <begin position="3"/>
        <end position="178"/>
    </location>
</feature>
<dbReference type="GO" id="GO:0005975">
    <property type="term" value="P:carbohydrate metabolic process"/>
    <property type="evidence" value="ECO:0007669"/>
    <property type="project" value="InterPro"/>
</dbReference>